<evidence type="ECO:0000313" key="2">
    <source>
        <dbReference type="Proteomes" id="UP000092993"/>
    </source>
</evidence>
<name>A0A1C7MRA8_GRIFR</name>
<accession>A0A1C7MRA8</accession>
<reference evidence="1 2" key="1">
    <citation type="submission" date="2016-03" db="EMBL/GenBank/DDBJ databases">
        <title>Whole genome sequencing of Grifola frondosa 9006-11.</title>
        <authorList>
            <person name="Min B."/>
            <person name="Park H."/>
            <person name="Kim J.-G."/>
            <person name="Cho H."/>
            <person name="Oh Y.-L."/>
            <person name="Kong W.-S."/>
            <person name="Choi I.-G."/>
        </authorList>
    </citation>
    <scope>NUCLEOTIDE SEQUENCE [LARGE SCALE GENOMIC DNA]</scope>
    <source>
        <strain evidence="1 2">9006-11</strain>
    </source>
</reference>
<organism evidence="1 2">
    <name type="scientific">Grifola frondosa</name>
    <name type="common">Maitake</name>
    <name type="synonym">Polyporus frondosus</name>
    <dbReference type="NCBI Taxonomy" id="5627"/>
    <lineage>
        <taxon>Eukaryota</taxon>
        <taxon>Fungi</taxon>
        <taxon>Dikarya</taxon>
        <taxon>Basidiomycota</taxon>
        <taxon>Agaricomycotina</taxon>
        <taxon>Agaricomycetes</taxon>
        <taxon>Polyporales</taxon>
        <taxon>Grifolaceae</taxon>
        <taxon>Grifola</taxon>
    </lineage>
</organism>
<proteinExistence type="predicted"/>
<comment type="caution">
    <text evidence="1">The sequence shown here is derived from an EMBL/GenBank/DDBJ whole genome shotgun (WGS) entry which is preliminary data.</text>
</comment>
<dbReference type="EMBL" id="LUGG01000001">
    <property type="protein sequence ID" value="OBZ79257.1"/>
    <property type="molecule type" value="Genomic_DNA"/>
</dbReference>
<evidence type="ECO:0000313" key="1">
    <source>
        <dbReference type="EMBL" id="OBZ79257.1"/>
    </source>
</evidence>
<dbReference type="AlphaFoldDB" id="A0A1C7MRA8"/>
<sequence length="72" mass="8064">MKILHRTAGVTPVDKTRILNECSATIRLLSSLEILRAERLPLKSRTCSGTCQFIFCYQACTSPFSGLFRPKS</sequence>
<dbReference type="Proteomes" id="UP000092993">
    <property type="component" value="Unassembled WGS sequence"/>
</dbReference>
<protein>
    <submittedName>
        <fullName evidence="1">Uncharacterized protein</fullName>
    </submittedName>
</protein>
<gene>
    <name evidence="1" type="ORF">A0H81_00946</name>
</gene>
<keyword evidence="2" id="KW-1185">Reference proteome</keyword>